<dbReference type="Proteomes" id="UP000775213">
    <property type="component" value="Unassembled WGS sequence"/>
</dbReference>
<reference evidence="1 2" key="1">
    <citation type="journal article" date="2021" name="Hortic Res">
        <title>Chromosome-scale assembly of the Dendrobium chrysotoxum genome enhances the understanding of orchid evolution.</title>
        <authorList>
            <person name="Zhang Y."/>
            <person name="Zhang G.Q."/>
            <person name="Zhang D."/>
            <person name="Liu X.D."/>
            <person name="Xu X.Y."/>
            <person name="Sun W.H."/>
            <person name="Yu X."/>
            <person name="Zhu X."/>
            <person name="Wang Z.W."/>
            <person name="Zhao X."/>
            <person name="Zhong W.Y."/>
            <person name="Chen H."/>
            <person name="Yin W.L."/>
            <person name="Huang T."/>
            <person name="Niu S.C."/>
            <person name="Liu Z.J."/>
        </authorList>
    </citation>
    <scope>NUCLEOTIDE SEQUENCE [LARGE SCALE GENOMIC DNA]</scope>
    <source>
        <strain evidence="1">Lindl</strain>
    </source>
</reference>
<dbReference type="AlphaFoldDB" id="A0AAV7GNC9"/>
<protein>
    <submittedName>
        <fullName evidence="1">Uncharacterized protein</fullName>
    </submittedName>
</protein>
<comment type="caution">
    <text evidence="1">The sequence shown here is derived from an EMBL/GenBank/DDBJ whole genome shotgun (WGS) entry which is preliminary data.</text>
</comment>
<proteinExistence type="predicted"/>
<gene>
    <name evidence="1" type="ORF">IEQ34_013005</name>
</gene>
<organism evidence="1 2">
    <name type="scientific">Dendrobium chrysotoxum</name>
    <name type="common">Orchid</name>
    <dbReference type="NCBI Taxonomy" id="161865"/>
    <lineage>
        <taxon>Eukaryota</taxon>
        <taxon>Viridiplantae</taxon>
        <taxon>Streptophyta</taxon>
        <taxon>Embryophyta</taxon>
        <taxon>Tracheophyta</taxon>
        <taxon>Spermatophyta</taxon>
        <taxon>Magnoliopsida</taxon>
        <taxon>Liliopsida</taxon>
        <taxon>Asparagales</taxon>
        <taxon>Orchidaceae</taxon>
        <taxon>Epidendroideae</taxon>
        <taxon>Malaxideae</taxon>
        <taxon>Dendrobiinae</taxon>
        <taxon>Dendrobium</taxon>
    </lineage>
</organism>
<evidence type="ECO:0000313" key="1">
    <source>
        <dbReference type="EMBL" id="KAH0457690.1"/>
    </source>
</evidence>
<dbReference type="EMBL" id="JAGFBR010000012">
    <property type="protein sequence ID" value="KAH0457690.1"/>
    <property type="molecule type" value="Genomic_DNA"/>
</dbReference>
<sequence length="102" mass="11186">MYPPPGAQEMSYFDHVQRRHEEKGCLYAWLNDSNTTTSGGTNALNRPCLLCVAASAAMRPVSAALIAFAAAVPSRLQQKKQWEPAAEPYLLQNKACSVLNFT</sequence>
<name>A0AAV7GNC9_DENCH</name>
<accession>A0AAV7GNC9</accession>
<evidence type="ECO:0000313" key="2">
    <source>
        <dbReference type="Proteomes" id="UP000775213"/>
    </source>
</evidence>
<keyword evidence="2" id="KW-1185">Reference proteome</keyword>